<feature type="domain" description="ABC transporter" evidence="10">
    <location>
        <begin position="249"/>
        <end position="482"/>
    </location>
</feature>
<dbReference type="Pfam" id="PF00664">
    <property type="entry name" value="ABC_membrane"/>
    <property type="match status" value="1"/>
</dbReference>
<gene>
    <name evidence="12" type="ORF">ETSY2_20920</name>
</gene>
<dbReference type="AlphaFoldDB" id="W4M6J1"/>
<evidence type="ECO:0000259" key="10">
    <source>
        <dbReference type="PROSITE" id="PS50893"/>
    </source>
</evidence>
<keyword evidence="13" id="KW-1185">Reference proteome</keyword>
<reference evidence="12 13" key="1">
    <citation type="journal article" date="2014" name="Nature">
        <title>An environmental bacterial taxon with a large and distinct metabolic repertoire.</title>
        <authorList>
            <person name="Wilson M.C."/>
            <person name="Mori T."/>
            <person name="Ruckert C."/>
            <person name="Uria A.R."/>
            <person name="Helf M.J."/>
            <person name="Takada K."/>
            <person name="Gernert C."/>
            <person name="Steffens U.A."/>
            <person name="Heycke N."/>
            <person name="Schmitt S."/>
            <person name="Rinke C."/>
            <person name="Helfrich E.J."/>
            <person name="Brachmann A.O."/>
            <person name="Gurgui C."/>
            <person name="Wakimoto T."/>
            <person name="Kracht M."/>
            <person name="Crusemann M."/>
            <person name="Hentschel U."/>
            <person name="Abe I."/>
            <person name="Matsunaga S."/>
            <person name="Kalinowski J."/>
            <person name="Takeyama H."/>
            <person name="Piel J."/>
        </authorList>
    </citation>
    <scope>NUCLEOTIDE SEQUENCE [LARGE SCALE GENOMIC DNA]</scope>
    <source>
        <strain evidence="13">TSY2</strain>
    </source>
</reference>
<evidence type="ECO:0000256" key="1">
    <source>
        <dbReference type="ARBA" id="ARBA00004651"/>
    </source>
</evidence>
<proteinExistence type="predicted"/>
<dbReference type="SUPFAM" id="SSF90123">
    <property type="entry name" value="ABC transporter transmembrane region"/>
    <property type="match status" value="1"/>
</dbReference>
<comment type="subcellular location">
    <subcellularLocation>
        <location evidence="1">Cell membrane</location>
        <topology evidence="1">Multi-pass membrane protein</topology>
    </subcellularLocation>
</comment>
<organism evidence="12 13">
    <name type="scientific">Candidatus Entotheonella gemina</name>
    <dbReference type="NCBI Taxonomy" id="1429439"/>
    <lineage>
        <taxon>Bacteria</taxon>
        <taxon>Pseudomonadati</taxon>
        <taxon>Nitrospinota/Tectimicrobiota group</taxon>
        <taxon>Candidatus Tectimicrobiota</taxon>
        <taxon>Candidatus Entotheonellia</taxon>
        <taxon>Candidatus Entotheonellales</taxon>
        <taxon>Candidatus Entotheonellaceae</taxon>
        <taxon>Candidatus Entotheonella</taxon>
    </lineage>
</organism>
<dbReference type="HOGENOM" id="CLU_000604_84_3_7"/>
<evidence type="ECO:0000313" key="12">
    <source>
        <dbReference type="EMBL" id="ETX05783.1"/>
    </source>
</evidence>
<feature type="domain" description="ABC transmembrane type-1" evidence="11">
    <location>
        <begin position="7"/>
        <end position="215"/>
    </location>
</feature>
<dbReference type="PROSITE" id="PS50929">
    <property type="entry name" value="ABC_TM1F"/>
    <property type="match status" value="1"/>
</dbReference>
<keyword evidence="7 9" id="KW-1133">Transmembrane helix</keyword>
<dbReference type="PANTHER" id="PTHR24221:SF606">
    <property type="entry name" value="COLICIN V SECRETION-PROCESSING ATP-BINDING PROTEIN"/>
    <property type="match status" value="1"/>
</dbReference>
<evidence type="ECO:0000256" key="8">
    <source>
        <dbReference type="ARBA" id="ARBA00023136"/>
    </source>
</evidence>
<protein>
    <recommendedName>
        <fullName evidence="14">ABC transporter</fullName>
    </recommendedName>
</protein>
<dbReference type="PROSITE" id="PS50893">
    <property type="entry name" value="ABC_TRANSPORTER_2"/>
    <property type="match status" value="1"/>
</dbReference>
<dbReference type="GO" id="GO:0016887">
    <property type="term" value="F:ATP hydrolysis activity"/>
    <property type="evidence" value="ECO:0007669"/>
    <property type="project" value="InterPro"/>
</dbReference>
<evidence type="ECO:0000256" key="2">
    <source>
        <dbReference type="ARBA" id="ARBA00022448"/>
    </source>
</evidence>
<dbReference type="Pfam" id="PF00005">
    <property type="entry name" value="ABC_tran"/>
    <property type="match status" value="1"/>
</dbReference>
<dbReference type="GO" id="GO:0005524">
    <property type="term" value="F:ATP binding"/>
    <property type="evidence" value="ECO:0007669"/>
    <property type="project" value="UniProtKB-KW"/>
</dbReference>
<dbReference type="GO" id="GO:0034040">
    <property type="term" value="F:ATPase-coupled lipid transmembrane transporter activity"/>
    <property type="evidence" value="ECO:0007669"/>
    <property type="project" value="TreeGrafter"/>
</dbReference>
<keyword evidence="8 9" id="KW-0472">Membrane</keyword>
<sequence>SLKVQGRANLFSHLISLPAAYFETRHLGDVMSRFDSQETILQAMTTDIVEALLDGLMVGMTLVVMFVFAPVLAVVVLAGAVLYGLLRSAFYLPLRQASAESIVWGARRDSHFLETLRGIKTIKLFNGQEGRRAHWMNLLVETVNRQLIGQKLRLILRTANSLLIGGLAIVIVWLGAKQVMEQTLSIGMLLAFISYKDQFLDRISKLIDTVLELRMLSLHAERLADIALTPPEPRDRLGEAHRPHQPVALEVRNLRFRYSDNDPWILDGVSFRIEAGESVAIAGPSGCGKTTLLKLLASLLQASEGEMIINGQPLARIGIACYRSMLGVVMQDDQLFAGSIADNISFFSDTADLELIEYCAKLAAVHDDILDMPMGYSTLIGDMGTVLSGGQKQRVLIARALFFQPSILLLDEATSHLDIEREKAVNDAVRALPVTRILVAHRPETIHSADRVIVLEEGCVQRDEKRQINGTAVMPPTGISVSSLYRGNPSYWWASDTESYRNGNT</sequence>
<keyword evidence="5" id="KW-0547">Nucleotide-binding</keyword>
<dbReference type="FunFam" id="3.40.50.300:FF:000299">
    <property type="entry name" value="ABC transporter ATP-binding protein/permease"/>
    <property type="match status" value="1"/>
</dbReference>
<dbReference type="CDD" id="cd18567">
    <property type="entry name" value="ABC_6TM_CvaB_RaxB_like"/>
    <property type="match status" value="1"/>
</dbReference>
<dbReference type="EMBL" id="AZHX01000866">
    <property type="protein sequence ID" value="ETX05783.1"/>
    <property type="molecule type" value="Genomic_DNA"/>
</dbReference>
<dbReference type="InterPro" id="IPR036640">
    <property type="entry name" value="ABC1_TM_sf"/>
</dbReference>
<name>W4M6J1_9BACT</name>
<dbReference type="PANTHER" id="PTHR24221">
    <property type="entry name" value="ATP-BINDING CASSETTE SUB-FAMILY B"/>
    <property type="match status" value="1"/>
</dbReference>
<dbReference type="InterPro" id="IPR003593">
    <property type="entry name" value="AAA+_ATPase"/>
</dbReference>
<dbReference type="InterPro" id="IPR011527">
    <property type="entry name" value="ABC1_TM_dom"/>
</dbReference>
<evidence type="ECO:0008006" key="14">
    <source>
        <dbReference type="Google" id="ProtNLM"/>
    </source>
</evidence>
<accession>W4M6J1</accession>
<dbReference type="PROSITE" id="PS00211">
    <property type="entry name" value="ABC_TRANSPORTER_1"/>
    <property type="match status" value="1"/>
</dbReference>
<dbReference type="GO" id="GO:0005886">
    <property type="term" value="C:plasma membrane"/>
    <property type="evidence" value="ECO:0007669"/>
    <property type="project" value="UniProtKB-SubCell"/>
</dbReference>
<dbReference type="Proteomes" id="UP000019140">
    <property type="component" value="Unassembled WGS sequence"/>
</dbReference>
<evidence type="ECO:0000256" key="6">
    <source>
        <dbReference type="ARBA" id="ARBA00022840"/>
    </source>
</evidence>
<dbReference type="InterPro" id="IPR017871">
    <property type="entry name" value="ABC_transporter-like_CS"/>
</dbReference>
<evidence type="ECO:0000313" key="13">
    <source>
        <dbReference type="Proteomes" id="UP000019140"/>
    </source>
</evidence>
<keyword evidence="3" id="KW-1003">Cell membrane</keyword>
<dbReference type="SMART" id="SM00382">
    <property type="entry name" value="AAA"/>
    <property type="match status" value="1"/>
</dbReference>
<evidence type="ECO:0000256" key="9">
    <source>
        <dbReference type="SAM" id="Phobius"/>
    </source>
</evidence>
<evidence type="ECO:0000256" key="5">
    <source>
        <dbReference type="ARBA" id="ARBA00022741"/>
    </source>
</evidence>
<dbReference type="Gene3D" id="3.40.50.300">
    <property type="entry name" value="P-loop containing nucleotide triphosphate hydrolases"/>
    <property type="match status" value="1"/>
</dbReference>
<feature type="non-terminal residue" evidence="12">
    <location>
        <position position="1"/>
    </location>
</feature>
<dbReference type="Gene3D" id="1.20.1560.10">
    <property type="entry name" value="ABC transporter type 1, transmembrane domain"/>
    <property type="match status" value="1"/>
</dbReference>
<evidence type="ECO:0000256" key="7">
    <source>
        <dbReference type="ARBA" id="ARBA00022989"/>
    </source>
</evidence>
<dbReference type="SUPFAM" id="SSF52540">
    <property type="entry name" value="P-loop containing nucleoside triphosphate hydrolases"/>
    <property type="match status" value="1"/>
</dbReference>
<evidence type="ECO:0000256" key="3">
    <source>
        <dbReference type="ARBA" id="ARBA00022475"/>
    </source>
</evidence>
<dbReference type="InterPro" id="IPR027417">
    <property type="entry name" value="P-loop_NTPase"/>
</dbReference>
<keyword evidence="2" id="KW-0813">Transport</keyword>
<comment type="caution">
    <text evidence="12">The sequence shown here is derived from an EMBL/GenBank/DDBJ whole genome shotgun (WGS) entry which is preliminary data.</text>
</comment>
<feature type="transmembrane region" description="Helical" evidence="9">
    <location>
        <begin position="154"/>
        <end position="176"/>
    </location>
</feature>
<dbReference type="PATRIC" id="fig|1429439.4.peg.3556"/>
<feature type="transmembrane region" description="Helical" evidence="9">
    <location>
        <begin position="62"/>
        <end position="86"/>
    </location>
</feature>
<dbReference type="InterPro" id="IPR003439">
    <property type="entry name" value="ABC_transporter-like_ATP-bd"/>
</dbReference>
<dbReference type="GO" id="GO:0140359">
    <property type="term" value="F:ABC-type transporter activity"/>
    <property type="evidence" value="ECO:0007669"/>
    <property type="project" value="InterPro"/>
</dbReference>
<evidence type="ECO:0000259" key="11">
    <source>
        <dbReference type="PROSITE" id="PS50929"/>
    </source>
</evidence>
<dbReference type="InterPro" id="IPR039421">
    <property type="entry name" value="Type_1_exporter"/>
</dbReference>
<evidence type="ECO:0000256" key="4">
    <source>
        <dbReference type="ARBA" id="ARBA00022692"/>
    </source>
</evidence>
<keyword evidence="4 9" id="KW-0812">Transmembrane</keyword>
<keyword evidence="6" id="KW-0067">ATP-binding</keyword>